<dbReference type="Pfam" id="PF13801">
    <property type="entry name" value="Metal_resist"/>
    <property type="match status" value="1"/>
</dbReference>
<accession>A0A841L7P1</accession>
<dbReference type="EMBL" id="JACIIV010000021">
    <property type="protein sequence ID" value="MBB6228627.1"/>
    <property type="molecule type" value="Genomic_DNA"/>
</dbReference>
<dbReference type="InterPro" id="IPR025961">
    <property type="entry name" value="Metal_resist"/>
</dbReference>
<dbReference type="AlphaFoldDB" id="A0A841L7P1"/>
<dbReference type="RefSeq" id="WP_184201300.1">
    <property type="nucleotide sequence ID" value="NZ_BMOX01000004.1"/>
</dbReference>
<dbReference type="Proteomes" id="UP000538147">
    <property type="component" value="Unassembled WGS sequence"/>
</dbReference>
<organism evidence="1 2">
    <name type="scientific">Polymorphobacter multimanifer</name>
    <dbReference type="NCBI Taxonomy" id="1070431"/>
    <lineage>
        <taxon>Bacteria</taxon>
        <taxon>Pseudomonadati</taxon>
        <taxon>Pseudomonadota</taxon>
        <taxon>Alphaproteobacteria</taxon>
        <taxon>Sphingomonadales</taxon>
        <taxon>Sphingosinicellaceae</taxon>
        <taxon>Polymorphobacter</taxon>
    </lineage>
</organism>
<sequence>MTPRLRHALLVALIAFCAGLAGAWVGRTILPAPESPPAELHDFLHNNLDLDAGQRARLEALESGFGVKKRALEAELRSNNAELAHAIDVEHGEGPEVTAAVDKSHQVMGELQKATLAHIFSMRALMRPDQAAKFDAAVTRALTAEGK</sequence>
<reference evidence="1 2" key="1">
    <citation type="submission" date="2020-08" db="EMBL/GenBank/DDBJ databases">
        <title>Genomic Encyclopedia of Type Strains, Phase IV (KMG-IV): sequencing the most valuable type-strain genomes for metagenomic binning, comparative biology and taxonomic classification.</title>
        <authorList>
            <person name="Goeker M."/>
        </authorList>
    </citation>
    <scope>NUCLEOTIDE SEQUENCE [LARGE SCALE GENOMIC DNA]</scope>
    <source>
        <strain evidence="1 2">DSM 102189</strain>
    </source>
</reference>
<keyword evidence="2" id="KW-1185">Reference proteome</keyword>
<gene>
    <name evidence="1" type="ORF">FHS79_002817</name>
</gene>
<evidence type="ECO:0000313" key="2">
    <source>
        <dbReference type="Proteomes" id="UP000538147"/>
    </source>
</evidence>
<proteinExistence type="predicted"/>
<name>A0A841L7P1_9SPHN</name>
<protein>
    <recommendedName>
        <fullName evidence="3">Periplasmic heavy metal sensor</fullName>
    </recommendedName>
</protein>
<evidence type="ECO:0000313" key="1">
    <source>
        <dbReference type="EMBL" id="MBB6228627.1"/>
    </source>
</evidence>
<comment type="caution">
    <text evidence="1">The sequence shown here is derived from an EMBL/GenBank/DDBJ whole genome shotgun (WGS) entry which is preliminary data.</text>
</comment>
<evidence type="ECO:0008006" key="3">
    <source>
        <dbReference type="Google" id="ProtNLM"/>
    </source>
</evidence>
<dbReference type="Gene3D" id="1.20.120.1490">
    <property type="match status" value="1"/>
</dbReference>